<name>A0A834KK92_VESVU</name>
<dbReference type="AlphaFoldDB" id="A0A834KK92"/>
<protein>
    <submittedName>
        <fullName evidence="1">Uncharacterized protein</fullName>
    </submittedName>
</protein>
<sequence>MKSDNTMNRKADTNDINTSLTSFLKKDVPFKREKTQEKVFTYLVNLLRKELLLLYPVFRQFVMTMDTSNYAILSEIEI</sequence>
<keyword evidence="2" id="KW-1185">Reference proteome</keyword>
<reference evidence="1" key="1">
    <citation type="journal article" date="2020" name="G3 (Bethesda)">
        <title>High-Quality Assemblies for Three Invasive Social Wasps from the &lt;i&gt;Vespula&lt;/i&gt; Genus.</title>
        <authorList>
            <person name="Harrop T.W.R."/>
            <person name="Guhlin J."/>
            <person name="McLaughlin G.M."/>
            <person name="Permina E."/>
            <person name="Stockwell P."/>
            <person name="Gilligan J."/>
            <person name="Le Lec M.F."/>
            <person name="Gruber M.A.M."/>
            <person name="Quinn O."/>
            <person name="Lovegrove M."/>
            <person name="Duncan E.J."/>
            <person name="Remnant E.J."/>
            <person name="Van Eeckhoven J."/>
            <person name="Graham B."/>
            <person name="Knapp R.A."/>
            <person name="Langford K.W."/>
            <person name="Kronenberg Z."/>
            <person name="Press M.O."/>
            <person name="Eacker S.M."/>
            <person name="Wilson-Rankin E.E."/>
            <person name="Purcell J."/>
            <person name="Lester P.J."/>
            <person name="Dearden P.K."/>
        </authorList>
    </citation>
    <scope>NUCLEOTIDE SEQUENCE</scope>
    <source>
        <strain evidence="1">Marl-1</strain>
    </source>
</reference>
<accession>A0A834KK92</accession>
<dbReference type="Proteomes" id="UP000614350">
    <property type="component" value="Unassembled WGS sequence"/>
</dbReference>
<proteinExistence type="predicted"/>
<organism evidence="1 2">
    <name type="scientific">Vespula vulgaris</name>
    <name type="common">Yellow jacket</name>
    <name type="synonym">Wasp</name>
    <dbReference type="NCBI Taxonomy" id="7454"/>
    <lineage>
        <taxon>Eukaryota</taxon>
        <taxon>Metazoa</taxon>
        <taxon>Ecdysozoa</taxon>
        <taxon>Arthropoda</taxon>
        <taxon>Hexapoda</taxon>
        <taxon>Insecta</taxon>
        <taxon>Pterygota</taxon>
        <taxon>Neoptera</taxon>
        <taxon>Endopterygota</taxon>
        <taxon>Hymenoptera</taxon>
        <taxon>Apocrita</taxon>
        <taxon>Aculeata</taxon>
        <taxon>Vespoidea</taxon>
        <taxon>Vespidae</taxon>
        <taxon>Vespinae</taxon>
        <taxon>Vespula</taxon>
    </lineage>
</organism>
<comment type="caution">
    <text evidence="1">The sequence shown here is derived from an EMBL/GenBank/DDBJ whole genome shotgun (WGS) entry which is preliminary data.</text>
</comment>
<evidence type="ECO:0000313" key="2">
    <source>
        <dbReference type="Proteomes" id="UP000614350"/>
    </source>
</evidence>
<dbReference type="EMBL" id="JACSEA010000002">
    <property type="protein sequence ID" value="KAF7408067.1"/>
    <property type="molecule type" value="Genomic_DNA"/>
</dbReference>
<evidence type="ECO:0000313" key="1">
    <source>
        <dbReference type="EMBL" id="KAF7408067.1"/>
    </source>
</evidence>
<gene>
    <name evidence="1" type="ORF">HZH66_002604</name>
</gene>